<protein>
    <submittedName>
        <fullName evidence="2">Uncharacterized protein</fullName>
    </submittedName>
</protein>
<gene>
    <name evidence="2" type="ORF">Ga0074115_1242</name>
</gene>
<proteinExistence type="predicted"/>
<dbReference type="EMBL" id="LDXT01000073">
    <property type="protein sequence ID" value="KRT55755.1"/>
    <property type="molecule type" value="Genomic_DNA"/>
</dbReference>
<reference evidence="2 3" key="1">
    <citation type="submission" date="2015-11" db="EMBL/GenBank/DDBJ databases">
        <title>The genome of Candidatus Endoriftia persephone in Ridgeia piscesae and population structure of the North Eastern Pacific vestimentiferan symbionts.</title>
        <authorList>
            <person name="Perez M."/>
            <person name="Juniper K.S."/>
        </authorList>
    </citation>
    <scope>NUCLEOTIDE SEQUENCE [LARGE SCALE GENOMIC DNA]</scope>
    <source>
        <strain evidence="2">Ind11</strain>
    </source>
</reference>
<name>A0A0T5YYY2_9GAMM</name>
<feature type="chain" id="PRO_5006667091" evidence="1">
    <location>
        <begin position="24"/>
        <end position="98"/>
    </location>
</feature>
<comment type="caution">
    <text evidence="2">The sequence shown here is derived from an EMBL/GenBank/DDBJ whole genome shotgun (WGS) entry which is preliminary data.</text>
</comment>
<accession>A0A0T5YYY2</accession>
<keyword evidence="3" id="KW-1185">Reference proteome</keyword>
<feature type="signal peptide" evidence="1">
    <location>
        <begin position="1"/>
        <end position="23"/>
    </location>
</feature>
<dbReference type="AlphaFoldDB" id="A0A0T5YYY2"/>
<evidence type="ECO:0000256" key="1">
    <source>
        <dbReference type="SAM" id="SignalP"/>
    </source>
</evidence>
<dbReference type="RefSeq" id="WP_157292752.1">
    <property type="nucleotide sequence ID" value="NZ_KQ556954.1"/>
</dbReference>
<dbReference type="Proteomes" id="UP000051634">
    <property type="component" value="Unassembled WGS sequence"/>
</dbReference>
<evidence type="ECO:0000313" key="3">
    <source>
        <dbReference type="Proteomes" id="UP000051634"/>
    </source>
</evidence>
<sequence length="98" mass="10593">MKYAFVILLVIGSLSVVSISSYAAEKISDLSTKQVEKFNAPAQAAEKKKKKKTDLKKKFCCKSQSGHACYVFGKAGCSGCMSFCSGDTVIDTNPKQKI</sequence>
<keyword evidence="1" id="KW-0732">Signal</keyword>
<evidence type="ECO:0000313" key="2">
    <source>
        <dbReference type="EMBL" id="KRT55755.1"/>
    </source>
</evidence>
<organism evidence="2 3">
    <name type="scientific">endosymbiont of Ridgeia piscesae</name>
    <dbReference type="NCBI Taxonomy" id="54398"/>
    <lineage>
        <taxon>Bacteria</taxon>
        <taxon>Pseudomonadati</taxon>
        <taxon>Pseudomonadota</taxon>
        <taxon>Gammaproteobacteria</taxon>
        <taxon>sulfur-oxidizing symbionts</taxon>
    </lineage>
</organism>